<dbReference type="InterPro" id="IPR050079">
    <property type="entry name" value="DEAD_box_RNA_helicase"/>
</dbReference>
<dbReference type="GO" id="GO:0003676">
    <property type="term" value="F:nucleic acid binding"/>
    <property type="evidence" value="ECO:0007669"/>
    <property type="project" value="InterPro"/>
</dbReference>
<dbReference type="InterPro" id="IPR014014">
    <property type="entry name" value="RNA_helicase_DEAD_Q_motif"/>
</dbReference>
<dbReference type="Proteomes" id="UP000177478">
    <property type="component" value="Unassembled WGS sequence"/>
</dbReference>
<evidence type="ECO:0000256" key="2">
    <source>
        <dbReference type="ARBA" id="ARBA00022801"/>
    </source>
</evidence>
<dbReference type="InterPro" id="IPR027417">
    <property type="entry name" value="P-loop_NTPase"/>
</dbReference>
<evidence type="ECO:0000256" key="7">
    <source>
        <dbReference type="RuleBase" id="RU000492"/>
    </source>
</evidence>
<gene>
    <name evidence="12" type="ORF">A3F25_01820</name>
</gene>
<dbReference type="InterPro" id="IPR014001">
    <property type="entry name" value="Helicase_ATP-bd"/>
</dbReference>
<dbReference type="InterPro" id="IPR001650">
    <property type="entry name" value="Helicase_C-like"/>
</dbReference>
<dbReference type="InterPro" id="IPR044742">
    <property type="entry name" value="DEAD/DEAH_RhlB"/>
</dbReference>
<dbReference type="CDD" id="cd18787">
    <property type="entry name" value="SF2_C_DEAD"/>
    <property type="match status" value="1"/>
</dbReference>
<evidence type="ECO:0000256" key="5">
    <source>
        <dbReference type="ARBA" id="ARBA00038437"/>
    </source>
</evidence>
<protein>
    <recommendedName>
        <fullName evidence="14">RNA helicase</fullName>
    </recommendedName>
</protein>
<evidence type="ECO:0000259" key="9">
    <source>
        <dbReference type="PROSITE" id="PS51192"/>
    </source>
</evidence>
<feature type="domain" description="DEAD-box RNA helicase Q" evidence="11">
    <location>
        <begin position="61"/>
        <end position="89"/>
    </location>
</feature>
<comment type="similarity">
    <text evidence="5 7">Belongs to the DEAD box helicase family.</text>
</comment>
<dbReference type="GO" id="GO:0016787">
    <property type="term" value="F:hydrolase activity"/>
    <property type="evidence" value="ECO:0007669"/>
    <property type="project" value="UniProtKB-KW"/>
</dbReference>
<sequence>MHYSRSTGSKRPAGRGFPPRRGGGFGGGSRGRFGQGERIDPSRFVNKAVITEEVEHFVPEHKFADFLIADGLKKAIIAKGYTTPTPIQDRAIPHILTRQDLVGIANTGTGKTAAFLIPLLNKVVLNREERVLILVPTRELALQIDEELHAFARGSGINSVCCVGGMSIGHQMSELRYRYNFIIGTPGRIKDLTNRRAIQLNKFKTLVLDEADRMLDMGFVHDMRLVMSSMPTERHTLFFSATLSSDIERLIKEFLKEPVRISVKTRDTASNVEQDVIRVPHGSDKLDHLHDLLRQEDFKKVLIFARTKFSVEKLSNILSDRGFKSASIHGNKNQAQRQRALNLFRASHIQVLVATDVAARGLDIADVSHVINYDIPATYDDYVHRIGRTGRGNKRGKALTFIS</sequence>
<keyword evidence="2 7" id="KW-0378">Hydrolase</keyword>
<feature type="domain" description="Helicase C-terminal" evidence="10">
    <location>
        <begin position="285"/>
        <end position="403"/>
    </location>
</feature>
<comment type="caution">
    <text evidence="12">The sequence shown here is derived from an EMBL/GenBank/DDBJ whole genome shotgun (WGS) entry which is preliminary data.</text>
</comment>
<feature type="short sequence motif" description="Q motif" evidence="6">
    <location>
        <begin position="61"/>
        <end position="89"/>
    </location>
</feature>
<evidence type="ECO:0000256" key="4">
    <source>
        <dbReference type="ARBA" id="ARBA00022840"/>
    </source>
</evidence>
<dbReference type="SUPFAM" id="SSF52540">
    <property type="entry name" value="P-loop containing nucleoside triphosphate hydrolases"/>
    <property type="match status" value="1"/>
</dbReference>
<dbReference type="AlphaFoldDB" id="A0A1F8G400"/>
<dbReference type="SMART" id="SM00487">
    <property type="entry name" value="DEXDc"/>
    <property type="match status" value="1"/>
</dbReference>
<accession>A0A1F8G400</accession>
<dbReference type="SMART" id="SM00490">
    <property type="entry name" value="HELICc"/>
    <property type="match status" value="1"/>
</dbReference>
<dbReference type="Pfam" id="PF00271">
    <property type="entry name" value="Helicase_C"/>
    <property type="match status" value="1"/>
</dbReference>
<dbReference type="STRING" id="1802689.A3F25_01820"/>
<dbReference type="InterPro" id="IPR000629">
    <property type="entry name" value="RNA-helicase_DEAD-box_CS"/>
</dbReference>
<proteinExistence type="inferred from homology"/>
<evidence type="ECO:0000259" key="11">
    <source>
        <dbReference type="PROSITE" id="PS51195"/>
    </source>
</evidence>
<dbReference type="Gene3D" id="3.40.50.300">
    <property type="entry name" value="P-loop containing nucleotide triphosphate hydrolases"/>
    <property type="match status" value="2"/>
</dbReference>
<dbReference type="GO" id="GO:0005524">
    <property type="term" value="F:ATP binding"/>
    <property type="evidence" value="ECO:0007669"/>
    <property type="project" value="UniProtKB-KW"/>
</dbReference>
<dbReference type="GO" id="GO:0005829">
    <property type="term" value="C:cytosol"/>
    <property type="evidence" value="ECO:0007669"/>
    <property type="project" value="TreeGrafter"/>
</dbReference>
<evidence type="ECO:0000313" key="13">
    <source>
        <dbReference type="Proteomes" id="UP000177478"/>
    </source>
</evidence>
<keyword evidence="3 7" id="KW-0347">Helicase</keyword>
<dbReference type="Pfam" id="PF00270">
    <property type="entry name" value="DEAD"/>
    <property type="match status" value="1"/>
</dbReference>
<dbReference type="InterPro" id="IPR011545">
    <property type="entry name" value="DEAD/DEAH_box_helicase_dom"/>
</dbReference>
<name>A0A1F8G400_9BACT</name>
<reference evidence="12 13" key="1">
    <citation type="journal article" date="2016" name="Nat. Commun.">
        <title>Thousands of microbial genomes shed light on interconnected biogeochemical processes in an aquifer system.</title>
        <authorList>
            <person name="Anantharaman K."/>
            <person name="Brown C.T."/>
            <person name="Hug L.A."/>
            <person name="Sharon I."/>
            <person name="Castelle C.J."/>
            <person name="Probst A.J."/>
            <person name="Thomas B.C."/>
            <person name="Singh A."/>
            <person name="Wilkins M.J."/>
            <person name="Karaoz U."/>
            <person name="Brodie E.L."/>
            <person name="Williams K.H."/>
            <person name="Hubbard S.S."/>
            <person name="Banfield J.F."/>
        </authorList>
    </citation>
    <scope>NUCLEOTIDE SEQUENCE [LARGE SCALE GENOMIC DNA]</scope>
</reference>
<feature type="domain" description="Helicase ATP-binding" evidence="9">
    <location>
        <begin position="92"/>
        <end position="261"/>
    </location>
</feature>
<feature type="region of interest" description="Disordered" evidence="8">
    <location>
        <begin position="1"/>
        <end position="38"/>
    </location>
</feature>
<evidence type="ECO:0008006" key="14">
    <source>
        <dbReference type="Google" id="ProtNLM"/>
    </source>
</evidence>
<dbReference type="CDD" id="cd00268">
    <property type="entry name" value="DEADc"/>
    <property type="match status" value="1"/>
</dbReference>
<evidence type="ECO:0000256" key="3">
    <source>
        <dbReference type="ARBA" id="ARBA00022806"/>
    </source>
</evidence>
<organism evidence="12 13">
    <name type="scientific">Candidatus Yanofskybacteria bacterium RIFCSPHIGHO2_12_FULL_45_19b</name>
    <dbReference type="NCBI Taxonomy" id="1802689"/>
    <lineage>
        <taxon>Bacteria</taxon>
        <taxon>Candidatus Yanofskyibacteriota</taxon>
    </lineage>
</organism>
<evidence type="ECO:0000256" key="8">
    <source>
        <dbReference type="SAM" id="MobiDB-lite"/>
    </source>
</evidence>
<evidence type="ECO:0000256" key="1">
    <source>
        <dbReference type="ARBA" id="ARBA00022741"/>
    </source>
</evidence>
<feature type="compositionally biased region" description="Gly residues" evidence="8">
    <location>
        <begin position="21"/>
        <end position="34"/>
    </location>
</feature>
<dbReference type="PROSITE" id="PS51195">
    <property type="entry name" value="Q_MOTIF"/>
    <property type="match status" value="1"/>
</dbReference>
<dbReference type="GO" id="GO:0003724">
    <property type="term" value="F:RNA helicase activity"/>
    <property type="evidence" value="ECO:0007669"/>
    <property type="project" value="InterPro"/>
</dbReference>
<dbReference type="PANTHER" id="PTHR47959:SF13">
    <property type="entry name" value="ATP-DEPENDENT RNA HELICASE RHLE"/>
    <property type="match status" value="1"/>
</dbReference>
<dbReference type="PROSITE" id="PS51194">
    <property type="entry name" value="HELICASE_CTER"/>
    <property type="match status" value="1"/>
</dbReference>
<evidence type="ECO:0000256" key="6">
    <source>
        <dbReference type="PROSITE-ProRule" id="PRU00552"/>
    </source>
</evidence>
<keyword evidence="1 7" id="KW-0547">Nucleotide-binding</keyword>
<evidence type="ECO:0000313" key="12">
    <source>
        <dbReference type="EMBL" id="OGN20055.1"/>
    </source>
</evidence>
<dbReference type="PROSITE" id="PS51192">
    <property type="entry name" value="HELICASE_ATP_BIND_1"/>
    <property type="match status" value="1"/>
</dbReference>
<evidence type="ECO:0000259" key="10">
    <source>
        <dbReference type="PROSITE" id="PS51194"/>
    </source>
</evidence>
<dbReference type="PROSITE" id="PS00039">
    <property type="entry name" value="DEAD_ATP_HELICASE"/>
    <property type="match status" value="1"/>
</dbReference>
<keyword evidence="4 7" id="KW-0067">ATP-binding</keyword>
<dbReference type="PANTHER" id="PTHR47959">
    <property type="entry name" value="ATP-DEPENDENT RNA HELICASE RHLE-RELATED"/>
    <property type="match status" value="1"/>
</dbReference>
<dbReference type="EMBL" id="MGKD01000009">
    <property type="protein sequence ID" value="OGN20055.1"/>
    <property type="molecule type" value="Genomic_DNA"/>
</dbReference>